<dbReference type="Proteomes" id="UP000462363">
    <property type="component" value="Unassembled WGS sequence"/>
</dbReference>
<evidence type="ECO:0000313" key="7">
    <source>
        <dbReference type="Proteomes" id="UP000462363"/>
    </source>
</evidence>
<comment type="catalytic activity">
    <reaction evidence="4">
        <text>[thioredoxin]-dithiol + NADP(+) = [thioredoxin]-disulfide + NADPH + H(+)</text>
        <dbReference type="Rhea" id="RHEA:20345"/>
        <dbReference type="Rhea" id="RHEA-COMP:10698"/>
        <dbReference type="Rhea" id="RHEA-COMP:10700"/>
        <dbReference type="ChEBI" id="CHEBI:15378"/>
        <dbReference type="ChEBI" id="CHEBI:29950"/>
        <dbReference type="ChEBI" id="CHEBI:50058"/>
        <dbReference type="ChEBI" id="CHEBI:57783"/>
        <dbReference type="ChEBI" id="CHEBI:58349"/>
        <dbReference type="EC" id="1.8.1.9"/>
    </reaction>
</comment>
<dbReference type="GO" id="GO:0004791">
    <property type="term" value="F:thioredoxin-disulfide reductase (NADPH) activity"/>
    <property type="evidence" value="ECO:0007669"/>
    <property type="project" value="UniProtKB-UniRule"/>
</dbReference>
<dbReference type="InterPro" id="IPR023753">
    <property type="entry name" value="FAD/NAD-binding_dom"/>
</dbReference>
<feature type="domain" description="FAD/NAD(P)-binding" evidence="5">
    <location>
        <begin position="2"/>
        <end position="288"/>
    </location>
</feature>
<dbReference type="InterPro" id="IPR036188">
    <property type="entry name" value="FAD/NAD-bd_sf"/>
</dbReference>
<comment type="caution">
    <text evidence="6">The sequence shown here is derived from an EMBL/GenBank/DDBJ whole genome shotgun (WGS) entry which is preliminary data.</text>
</comment>
<dbReference type="EC" id="1.8.1.9" evidence="4"/>
<evidence type="ECO:0000313" key="6">
    <source>
        <dbReference type="EMBL" id="MSS39960.1"/>
    </source>
</evidence>
<dbReference type="SUPFAM" id="SSF51905">
    <property type="entry name" value="FAD/NAD(P)-binding domain"/>
    <property type="match status" value="1"/>
</dbReference>
<keyword evidence="3 4" id="KW-0560">Oxidoreductase</keyword>
<evidence type="ECO:0000256" key="2">
    <source>
        <dbReference type="ARBA" id="ARBA00022630"/>
    </source>
</evidence>
<dbReference type="RefSeq" id="WP_009248814.1">
    <property type="nucleotide sequence ID" value="NZ_AP024846.1"/>
</dbReference>
<evidence type="ECO:0000256" key="1">
    <source>
        <dbReference type="ARBA" id="ARBA00009333"/>
    </source>
</evidence>
<comment type="cofactor">
    <cofactor evidence="4">
        <name>FAD</name>
        <dbReference type="ChEBI" id="CHEBI:57692"/>
    </cofactor>
</comment>
<evidence type="ECO:0000256" key="3">
    <source>
        <dbReference type="ARBA" id="ARBA00023002"/>
    </source>
</evidence>
<protein>
    <recommendedName>
        <fullName evidence="4">Thioredoxin reductase</fullName>
        <ecNumber evidence="4">1.8.1.9</ecNumber>
    </recommendedName>
</protein>
<accession>A0A844F7N8</accession>
<keyword evidence="4" id="KW-0274">FAD</keyword>
<organism evidence="6 7">
    <name type="scientific">Clostridium scindens (strain JCM 10418 / VPI 12708)</name>
    <dbReference type="NCBI Taxonomy" id="29347"/>
    <lineage>
        <taxon>Bacteria</taxon>
        <taxon>Bacillati</taxon>
        <taxon>Bacillota</taxon>
        <taxon>Clostridia</taxon>
        <taxon>Lachnospirales</taxon>
        <taxon>Lachnospiraceae</taxon>
    </lineage>
</organism>
<comment type="similarity">
    <text evidence="1 4">Belongs to the class-II pyridine nucleotide-disulfide oxidoreductase family.</text>
</comment>
<dbReference type="PRINTS" id="PR00469">
    <property type="entry name" value="PNDRDTASEII"/>
</dbReference>
<dbReference type="PANTHER" id="PTHR48105">
    <property type="entry name" value="THIOREDOXIN REDUCTASE 1-RELATED-RELATED"/>
    <property type="match status" value="1"/>
</dbReference>
<dbReference type="PRINTS" id="PR00368">
    <property type="entry name" value="FADPNR"/>
</dbReference>
<gene>
    <name evidence="6" type="primary">trxB</name>
    <name evidence="6" type="ORF">FYJ37_06255</name>
</gene>
<dbReference type="InterPro" id="IPR005982">
    <property type="entry name" value="Thioredox_Rdtase"/>
</dbReference>
<name>A0A844F7N8_CLOSV</name>
<dbReference type="Gene3D" id="3.50.50.60">
    <property type="entry name" value="FAD/NAD(P)-binding domain"/>
    <property type="match status" value="2"/>
</dbReference>
<evidence type="ECO:0000259" key="5">
    <source>
        <dbReference type="Pfam" id="PF07992"/>
    </source>
</evidence>
<sequence>MYDIVIVGGGIAGMTAAIYGLRAGKKVMLIEGTTFGGQITLSPHVENYPGIAGMSGNEFAATMMEQVSAFGAELSYTKVTAVKKDGNHKIVVTEDGETPCKSVILATGTTHRHLGIPKEKELIGAGISYCAVCDGAFFKGSDVAVVGGGSTALQDASFLSEYCSHVYVIHRRDEFRGEKRLLETLKQKENVTFVLDSIVSEILGTDVVEGIKIQNKKTGEVMEQKVGGIFIAVGQVPNNEAFEETVKLDDYGYILAAEDCRTSVPGIFAAGDCRTKEVRQLTTASADGAVAALAACKYIEEMDE</sequence>
<keyword evidence="2 4" id="KW-0285">Flavoprotein</keyword>
<dbReference type="Pfam" id="PF07992">
    <property type="entry name" value="Pyr_redox_2"/>
    <property type="match status" value="1"/>
</dbReference>
<dbReference type="AlphaFoldDB" id="A0A844F7N8"/>
<proteinExistence type="inferred from homology"/>
<dbReference type="InterPro" id="IPR050097">
    <property type="entry name" value="Ferredoxin-NADP_redctase_2"/>
</dbReference>
<reference evidence="6 7" key="1">
    <citation type="submission" date="2019-08" db="EMBL/GenBank/DDBJ databases">
        <title>In-depth cultivation of the pig gut microbiome towards novel bacterial diversity and tailored functional studies.</title>
        <authorList>
            <person name="Wylensek D."/>
            <person name="Hitch T.C.A."/>
            <person name="Clavel T."/>
        </authorList>
    </citation>
    <scope>NUCLEOTIDE SEQUENCE [LARGE SCALE GENOMIC DNA]</scope>
    <source>
        <strain evidence="6 7">BL-389-WT-3D</strain>
    </source>
</reference>
<dbReference type="GO" id="GO:0005737">
    <property type="term" value="C:cytoplasm"/>
    <property type="evidence" value="ECO:0007669"/>
    <property type="project" value="InterPro"/>
</dbReference>
<dbReference type="GO" id="GO:0019430">
    <property type="term" value="P:removal of superoxide radicals"/>
    <property type="evidence" value="ECO:0007669"/>
    <property type="project" value="UniProtKB-UniRule"/>
</dbReference>
<dbReference type="EMBL" id="VUMB01000010">
    <property type="protein sequence ID" value="MSS39960.1"/>
    <property type="molecule type" value="Genomic_DNA"/>
</dbReference>
<comment type="subunit">
    <text evidence="4">Homodimer.</text>
</comment>
<evidence type="ECO:0000256" key="4">
    <source>
        <dbReference type="RuleBase" id="RU003880"/>
    </source>
</evidence>
<keyword evidence="4" id="KW-0676">Redox-active center</keyword>
<dbReference type="NCBIfam" id="TIGR01292">
    <property type="entry name" value="TRX_reduct"/>
    <property type="match status" value="1"/>
</dbReference>